<feature type="compositionally biased region" description="Low complexity" evidence="1">
    <location>
        <begin position="670"/>
        <end position="690"/>
    </location>
</feature>
<evidence type="ECO:0000313" key="3">
    <source>
        <dbReference type="Proteomes" id="UP000494040"/>
    </source>
</evidence>
<organism evidence="2 3">
    <name type="scientific">Cimex lectularius</name>
    <name type="common">Bed bug</name>
    <name type="synonym">Acanthia lectularia</name>
    <dbReference type="NCBI Taxonomy" id="79782"/>
    <lineage>
        <taxon>Eukaryota</taxon>
        <taxon>Metazoa</taxon>
        <taxon>Ecdysozoa</taxon>
        <taxon>Arthropoda</taxon>
        <taxon>Hexapoda</taxon>
        <taxon>Insecta</taxon>
        <taxon>Pterygota</taxon>
        <taxon>Neoptera</taxon>
        <taxon>Paraneoptera</taxon>
        <taxon>Hemiptera</taxon>
        <taxon>Heteroptera</taxon>
        <taxon>Panheteroptera</taxon>
        <taxon>Cimicomorpha</taxon>
        <taxon>Cimicidae</taxon>
        <taxon>Cimex</taxon>
    </lineage>
</organism>
<gene>
    <name evidence="2" type="primary">106667113</name>
</gene>
<proteinExistence type="predicted"/>
<evidence type="ECO:0000256" key="1">
    <source>
        <dbReference type="SAM" id="MobiDB-lite"/>
    </source>
</evidence>
<keyword evidence="3" id="KW-1185">Reference proteome</keyword>
<reference evidence="2" key="1">
    <citation type="submission" date="2022-01" db="UniProtKB">
        <authorList>
            <consortium name="EnsemblMetazoa"/>
        </authorList>
    </citation>
    <scope>IDENTIFICATION</scope>
</reference>
<dbReference type="EnsemblMetazoa" id="XM_014394822.2">
    <property type="protein sequence ID" value="XP_014250308.1"/>
    <property type="gene ID" value="LOC106667113"/>
</dbReference>
<sequence>MVISEAVNMRRCTTGQFKKPKENARNVFLHKIFKERCSFEYGSSPHPGRKSKSQSGWSYHSIKYKPKKNLPKSNHSVSVEEGESDFYEDALDEFYDPVKHDDPVPAQIRISTESLRIKVRQNDGITVDVSDPVTGFKKLQWTKDQLLDNYLEFVFEPNPQLEPKLTVLLGNVPIYAVNKAKGYGDCNLTNTKTDVAVQTSYALLDIDPMESDICTTQQNYNSALIETTGKQISFDELPYDKEISTYTIKGLNLDCNSVENTFNYLNPPPMKLSGQREASENTVSYSFIQNSHPNLLATRLRSKSFANLVNRVGDIGSPHTTSLVSSLPSDDVPFSCRQPIPFRKFSTKTAYPQSVDITVINESMTTSNDKQYEVTQNGDTMDTHSMMYVNDERLNNLSYASEHYLTELLQKTMRPINFTDEEELNRISETNAFCYIENSETSTSCEDVNTDQDGLETSPAIVDLTKFSEETGDDIAINKSEIKEESVYLSPKTPEINFEIKQFGQLTDVAKTKSRDARTPDEINTDLDKTSDVSELISLVIFEGEVESGNAPEENVGCSEEEKCNENESENYVDAITGNENKHESVIDVRPSETNLIIEESSAVLFPMLVPVTEEMNENKDILSRENSTQKIAEKDKNNLTSDRSCISSSNSTVSLEPIMQVLIEDSIHSRSQSSSKDSPRSPSVLSRSSNVEEDYNREVKLSAGDTVGEGDEADEADEADSPEPVVLISAPCQSIDLELEKRLDEINLTPMIVNDDIYREKSESKVLETDRQFTFLNKRSSKPKCSGSDSDIIQSETANSQIDKMRPQTTVNARNTDRPMTSVSQALKGVETALKPLQDQLKEIRTKMASLNHHFYNQYTEEKPKGSSSIFSIGKETDVLPMKYYAGRNSTRAGQVNGMKSIDGRYEIDKKTPNLSRATRYKAISIWSEPEDIIGDSPLPSVNLNFLGTKKTI</sequence>
<feature type="region of interest" description="Disordered" evidence="1">
    <location>
        <begin position="668"/>
        <end position="726"/>
    </location>
</feature>
<dbReference type="AlphaFoldDB" id="A0A8I6RPU8"/>
<dbReference type="KEGG" id="clec:106667113"/>
<feature type="compositionally biased region" description="Acidic residues" evidence="1">
    <location>
        <begin position="709"/>
        <end position="722"/>
    </location>
</feature>
<feature type="compositionally biased region" description="Polar residues" evidence="1">
    <location>
        <begin position="639"/>
        <end position="650"/>
    </location>
</feature>
<evidence type="ECO:0000313" key="2">
    <source>
        <dbReference type="EnsemblMetazoa" id="XP_014250308.1"/>
    </source>
</evidence>
<accession>A0A8I6RPU8</accession>
<feature type="region of interest" description="Disordered" evidence="1">
    <location>
        <begin position="620"/>
        <end position="650"/>
    </location>
</feature>
<protein>
    <submittedName>
        <fullName evidence="2">Uncharacterized protein</fullName>
    </submittedName>
</protein>
<name>A0A8I6RPU8_CIMLE</name>
<dbReference type="Proteomes" id="UP000494040">
    <property type="component" value="Unassembled WGS sequence"/>
</dbReference>